<dbReference type="GO" id="GO:0006629">
    <property type="term" value="P:lipid metabolic process"/>
    <property type="evidence" value="ECO:0007669"/>
    <property type="project" value="UniProtKB-KW"/>
</dbReference>
<feature type="transmembrane region" description="Helical" evidence="9">
    <location>
        <begin position="12"/>
        <end position="32"/>
    </location>
</feature>
<dbReference type="PANTHER" id="PTHR21212:SF0">
    <property type="entry name" value="SEIPIN"/>
    <property type="match status" value="1"/>
</dbReference>
<evidence type="ECO:0000256" key="4">
    <source>
        <dbReference type="ARBA" id="ARBA00022824"/>
    </source>
</evidence>
<evidence type="ECO:0000313" key="11">
    <source>
        <dbReference type="EnsemblMetazoa" id="KAF7488743.1"/>
    </source>
</evidence>
<keyword evidence="6" id="KW-0443">Lipid metabolism</keyword>
<keyword evidence="3 9" id="KW-0812">Transmembrane</keyword>
<evidence type="ECO:0000256" key="3">
    <source>
        <dbReference type="ARBA" id="ARBA00022692"/>
    </source>
</evidence>
<proteinExistence type="predicted"/>
<keyword evidence="7 9" id="KW-0472">Membrane</keyword>
<keyword evidence="4" id="KW-0256">Endoplasmic reticulum</keyword>
<evidence type="ECO:0000256" key="5">
    <source>
        <dbReference type="ARBA" id="ARBA00022989"/>
    </source>
</evidence>
<accession>A0A834VCP4</accession>
<dbReference type="AlphaFoldDB" id="A0A834VCP4"/>
<feature type="compositionally biased region" description="Low complexity" evidence="8">
    <location>
        <begin position="327"/>
        <end position="345"/>
    </location>
</feature>
<sequence length="345" mass="40770">MTNLITLIIKFNLFAAFALVFSILIYLCFYYWMIPKHTLTESIFFNYDIACTQLLEKLVFIHSRRSSISEKIHQYIGMDNTENDFNENLIQQLRCQNVRYEIPDRNYRNFFKSGFHYHFELHLEMPDSTTNRDLGMFMVRLIFVNLDGKSFYEINRPALLPYTSNLLSFAKIIFFLPFYLSGYQNEIHQLQIKLLDENVNYDHIDFEQIRRIRLEIETLKPIEIIAPSKLIITCQLNGIQYWMYKWPSTTSIIVISNLFVMFTAIYLLSALISFLLKMSQASRTDESFPSIRHPHHQNRLEYNSDNQRLIESDDHIETSSVTAQKQSIRSSSSLPQLSLLNDSEQ</sequence>
<comment type="subcellular location">
    <subcellularLocation>
        <location evidence="1">Endoplasmic reticulum membrane</location>
        <topology evidence="1">Multi-pass membrane protein</topology>
    </subcellularLocation>
</comment>
<dbReference type="EMBL" id="WVUK01000065">
    <property type="protein sequence ID" value="KAF7488743.1"/>
    <property type="molecule type" value="Genomic_DNA"/>
</dbReference>
<feature type="region of interest" description="Disordered" evidence="8">
    <location>
        <begin position="321"/>
        <end position="345"/>
    </location>
</feature>
<reference evidence="12" key="1">
    <citation type="journal article" date="2020" name="PLoS Negl. Trop. Dis.">
        <title>High-quality nuclear genome for Sarcoptes scabiei-A critical resource for a neglected parasite.</title>
        <authorList>
            <person name="Korhonen P.K."/>
            <person name="Gasser R.B."/>
            <person name="Ma G."/>
            <person name="Wang T."/>
            <person name="Stroehlein A.J."/>
            <person name="Young N.D."/>
            <person name="Ang C.S."/>
            <person name="Fernando D.D."/>
            <person name="Lu H.C."/>
            <person name="Taylor S."/>
            <person name="Reynolds S.L."/>
            <person name="Mofiz E."/>
            <person name="Najaraj S.H."/>
            <person name="Gowda H."/>
            <person name="Madugundu A."/>
            <person name="Renuse S."/>
            <person name="Holt D."/>
            <person name="Pandey A."/>
            <person name="Papenfuss A.T."/>
            <person name="Fischer K."/>
        </authorList>
    </citation>
    <scope>NUCLEOTIDE SEQUENCE [LARGE SCALE GENOMIC DNA]</scope>
</reference>
<protein>
    <recommendedName>
        <fullName evidence="2">Seipin</fullName>
    </recommendedName>
</protein>
<dbReference type="InterPro" id="IPR009617">
    <property type="entry name" value="Seipin"/>
</dbReference>
<name>A0A834VCP4_SARSC</name>
<dbReference type="GO" id="GO:0005789">
    <property type="term" value="C:endoplasmic reticulum membrane"/>
    <property type="evidence" value="ECO:0007669"/>
    <property type="project" value="UniProtKB-SubCell"/>
</dbReference>
<dbReference type="OrthoDB" id="3990054at2759"/>
<dbReference type="CDD" id="cd23995">
    <property type="entry name" value="Seipin_BSCL2_like"/>
    <property type="match status" value="1"/>
</dbReference>
<dbReference type="PANTHER" id="PTHR21212">
    <property type="entry name" value="BERNARDINELLI-SEIP CONGENITAL LIPODYSTROPHY 2 HOMOLOG BSCL2 PROTEIN"/>
    <property type="match status" value="1"/>
</dbReference>
<evidence type="ECO:0000256" key="9">
    <source>
        <dbReference type="SAM" id="Phobius"/>
    </source>
</evidence>
<evidence type="ECO:0000313" key="10">
    <source>
        <dbReference type="EMBL" id="KAF7488743.1"/>
    </source>
</evidence>
<evidence type="ECO:0000256" key="1">
    <source>
        <dbReference type="ARBA" id="ARBA00004477"/>
    </source>
</evidence>
<reference evidence="10" key="2">
    <citation type="submission" date="2020-01" db="EMBL/GenBank/DDBJ databases">
        <authorList>
            <person name="Korhonen P.K.K."/>
            <person name="Guangxu M.G."/>
            <person name="Wang T.W."/>
            <person name="Stroehlein A.J.S."/>
            <person name="Young N.D."/>
            <person name="Ang C.-S.A."/>
            <person name="Fernando D.W.F."/>
            <person name="Lu H.L."/>
            <person name="Taylor S.T."/>
            <person name="Ehtesham M.E.M."/>
            <person name="Najaraj S.H.N."/>
            <person name="Harsha G.H.G."/>
            <person name="Madugundu A.M."/>
            <person name="Renuse S.R."/>
            <person name="Holt D.H."/>
            <person name="Pandey A.P."/>
            <person name="Papenfuss A.P."/>
            <person name="Gasser R.B.G."/>
            <person name="Fischer K.F."/>
        </authorList>
    </citation>
    <scope>NUCLEOTIDE SEQUENCE</scope>
    <source>
        <strain evidence="10">SSS_KF_BRIS2020</strain>
    </source>
</reference>
<feature type="transmembrane region" description="Helical" evidence="9">
    <location>
        <begin position="252"/>
        <end position="276"/>
    </location>
</feature>
<dbReference type="Proteomes" id="UP000070412">
    <property type="component" value="Unassembled WGS sequence"/>
</dbReference>
<dbReference type="GO" id="GO:0140042">
    <property type="term" value="P:lipid droplet formation"/>
    <property type="evidence" value="ECO:0007669"/>
    <property type="project" value="UniProtKB-ARBA"/>
</dbReference>
<organism evidence="10">
    <name type="scientific">Sarcoptes scabiei</name>
    <name type="common">Itch mite</name>
    <name type="synonym">Acarus scabiei</name>
    <dbReference type="NCBI Taxonomy" id="52283"/>
    <lineage>
        <taxon>Eukaryota</taxon>
        <taxon>Metazoa</taxon>
        <taxon>Ecdysozoa</taxon>
        <taxon>Arthropoda</taxon>
        <taxon>Chelicerata</taxon>
        <taxon>Arachnida</taxon>
        <taxon>Acari</taxon>
        <taxon>Acariformes</taxon>
        <taxon>Sarcoptiformes</taxon>
        <taxon>Astigmata</taxon>
        <taxon>Psoroptidia</taxon>
        <taxon>Sarcoptoidea</taxon>
        <taxon>Sarcoptidae</taxon>
        <taxon>Sarcoptinae</taxon>
        <taxon>Sarcoptes</taxon>
    </lineage>
</organism>
<evidence type="ECO:0000256" key="6">
    <source>
        <dbReference type="ARBA" id="ARBA00023098"/>
    </source>
</evidence>
<evidence type="ECO:0000256" key="2">
    <source>
        <dbReference type="ARBA" id="ARBA00022064"/>
    </source>
</evidence>
<keyword evidence="12" id="KW-1185">Reference proteome</keyword>
<dbReference type="EnsemblMetazoa" id="SSS_6811s_mrna">
    <property type="protein sequence ID" value="KAF7488743.1"/>
    <property type="gene ID" value="SSS_6811"/>
</dbReference>
<dbReference type="Pfam" id="PF06775">
    <property type="entry name" value="Seipin"/>
    <property type="match status" value="1"/>
</dbReference>
<evidence type="ECO:0000313" key="12">
    <source>
        <dbReference type="Proteomes" id="UP000070412"/>
    </source>
</evidence>
<evidence type="ECO:0000256" key="8">
    <source>
        <dbReference type="SAM" id="MobiDB-lite"/>
    </source>
</evidence>
<gene>
    <name evidence="10" type="ORF">SSS_6811</name>
</gene>
<reference evidence="11" key="3">
    <citation type="submission" date="2022-06" db="UniProtKB">
        <authorList>
            <consortium name="EnsemblMetazoa"/>
        </authorList>
    </citation>
    <scope>IDENTIFICATION</scope>
</reference>
<evidence type="ECO:0000256" key="7">
    <source>
        <dbReference type="ARBA" id="ARBA00023136"/>
    </source>
</evidence>
<keyword evidence="5 9" id="KW-1133">Transmembrane helix</keyword>